<feature type="region of interest" description="RNA binding" evidence="7">
    <location>
        <begin position="274"/>
        <end position="280"/>
    </location>
</feature>
<evidence type="ECO:0000256" key="8">
    <source>
        <dbReference type="SAM" id="MobiDB-lite"/>
    </source>
</evidence>
<keyword evidence="7" id="KW-0479">Metal-binding</keyword>
<keyword evidence="4 7" id="KW-0819">tRNA processing</keyword>
<dbReference type="InterPro" id="IPR004803">
    <property type="entry name" value="TGT"/>
</dbReference>
<feature type="binding site" evidence="7">
    <location>
        <position position="216"/>
    </location>
    <ligand>
        <name>substrate</name>
    </ligand>
</feature>
<dbReference type="NCBIfam" id="TIGR00449">
    <property type="entry name" value="tgt_general"/>
    <property type="match status" value="1"/>
</dbReference>
<dbReference type="Gene3D" id="3.20.20.105">
    <property type="entry name" value="Queuine tRNA-ribosyltransferase-like"/>
    <property type="match status" value="1"/>
</dbReference>
<dbReference type="EMBL" id="FOIB01000005">
    <property type="protein sequence ID" value="SEU17494.1"/>
    <property type="molecule type" value="Genomic_DNA"/>
</dbReference>
<dbReference type="FunFam" id="3.20.20.105:FF:000001">
    <property type="entry name" value="Queuine tRNA-ribosyltransferase"/>
    <property type="match status" value="1"/>
</dbReference>
<dbReference type="UniPathway" id="UPA00392"/>
<dbReference type="PANTHER" id="PTHR46499">
    <property type="entry name" value="QUEUINE TRNA-RIBOSYLTRANSFERASE"/>
    <property type="match status" value="1"/>
</dbReference>
<feature type="region of interest" description="RNA binding; important for wobble base 34 recognition" evidence="7">
    <location>
        <begin position="298"/>
        <end position="302"/>
    </location>
</feature>
<dbReference type="AlphaFoldDB" id="A0A511T592"/>
<feature type="binding site" evidence="7">
    <location>
        <position position="331"/>
    </location>
    <ligand>
        <name>Zn(2+)</name>
        <dbReference type="ChEBI" id="CHEBI:29105"/>
    </ligand>
</feature>
<feature type="binding site" evidence="7">
    <location>
        <position position="362"/>
    </location>
    <ligand>
        <name>Zn(2+)</name>
        <dbReference type="ChEBI" id="CHEBI:29105"/>
    </ligand>
</feature>
<evidence type="ECO:0000256" key="7">
    <source>
        <dbReference type="HAMAP-Rule" id="MF_00168"/>
    </source>
</evidence>
<evidence type="ECO:0000256" key="4">
    <source>
        <dbReference type="ARBA" id="ARBA00022694"/>
    </source>
</evidence>
<protein>
    <recommendedName>
        <fullName evidence="7">Queuine tRNA-ribosyltransferase</fullName>
        <ecNumber evidence="7">2.4.2.29</ecNumber>
    </recommendedName>
    <alternativeName>
        <fullName evidence="7">Guanine insertion enzyme</fullName>
    </alternativeName>
    <alternativeName>
        <fullName evidence="7">tRNA-guanine transglycosylase</fullName>
    </alternativeName>
</protein>
<evidence type="ECO:0000313" key="11">
    <source>
        <dbReference type="EMBL" id="SEU17494.1"/>
    </source>
</evidence>
<evidence type="ECO:0000256" key="2">
    <source>
        <dbReference type="ARBA" id="ARBA00022676"/>
    </source>
</evidence>
<feature type="active site" description="Nucleophile" evidence="7">
    <location>
        <position position="293"/>
    </location>
</feature>
<comment type="caution">
    <text evidence="10">The sequence shown here is derived from an EMBL/GenBank/DDBJ whole genome shotgun (WGS) entry which is preliminary data.</text>
</comment>
<keyword evidence="3 7" id="KW-0808">Transferase</keyword>
<keyword evidence="2 7" id="KW-0328">Glycosyltransferase</keyword>
<feature type="binding site" evidence="7">
    <location>
        <begin position="120"/>
        <end position="124"/>
    </location>
    <ligand>
        <name>substrate</name>
    </ligand>
</feature>
<evidence type="ECO:0000259" key="9">
    <source>
        <dbReference type="Pfam" id="PF01702"/>
    </source>
</evidence>
<feature type="binding site" evidence="7">
    <location>
        <position position="336"/>
    </location>
    <ligand>
        <name>Zn(2+)</name>
        <dbReference type="ChEBI" id="CHEBI:29105"/>
    </ligand>
</feature>
<comment type="catalytic activity">
    <reaction evidence="6 7">
        <text>7-aminomethyl-7-carbaguanine + guanosine(34) in tRNA = 7-aminomethyl-7-carbaguanosine(34) in tRNA + guanine</text>
        <dbReference type="Rhea" id="RHEA:24104"/>
        <dbReference type="Rhea" id="RHEA-COMP:10341"/>
        <dbReference type="Rhea" id="RHEA-COMP:10342"/>
        <dbReference type="ChEBI" id="CHEBI:16235"/>
        <dbReference type="ChEBI" id="CHEBI:58703"/>
        <dbReference type="ChEBI" id="CHEBI:74269"/>
        <dbReference type="ChEBI" id="CHEBI:82833"/>
        <dbReference type="EC" id="2.4.2.29"/>
    </reaction>
</comment>
<sequence length="405" mass="44981">MGEQHEQDAGTPREATREKGDTRVAPGMVKFELLHEDASGTKARRGRLNTPHGPIETPIFMPVGTVGSVKGVGPDDLLTMDAQIILGNTYHLMLRPGEQLVGEMGGLHQFVSWNRPMLTDSGGFQVFSLSEKRKITEEGAAFQSHLDGARHFLTPERSIDIQETLGADVIMAFDECPPSTAERSYLEKSLARTTRWLHRCEKAWSRGRSSLFGIVQGGLHEDLRKRHAEEVCAVDLPGYALGGYSVGEAPEAMHAGVAYSAPLLPRDKPRYLMGVGTPVDLVTCVEHGVDMFDCVLPTRCARNGLLFTSEGKLTIRNAAFAKDPRPVDPECSCYTCRNFSRAYLRHLFAAGEILAMRLNTLHNLHYFLGLMAQVRRAIAEDRYAAFARDFRERARAQEAERTRGR</sequence>
<feature type="active site" description="Proton acceptor" evidence="7">
    <location>
        <position position="120"/>
    </location>
</feature>
<evidence type="ECO:0000313" key="10">
    <source>
        <dbReference type="EMBL" id="GEN09346.1"/>
    </source>
</evidence>
<gene>
    <name evidence="10" type="primary">tgt_2</name>
    <name evidence="7" type="synonym">tgt</name>
    <name evidence="10" type="ORF">MFU01_43830</name>
    <name evidence="11" type="ORF">SAMN05443572_105601</name>
</gene>
<evidence type="ECO:0000256" key="5">
    <source>
        <dbReference type="ARBA" id="ARBA00022785"/>
    </source>
</evidence>
<dbReference type="GO" id="GO:0046872">
    <property type="term" value="F:metal ion binding"/>
    <property type="evidence" value="ECO:0007669"/>
    <property type="project" value="UniProtKB-KW"/>
</dbReference>
<dbReference type="STRING" id="1334629.MFUL124B02_28295"/>
<feature type="binding site" evidence="7">
    <location>
        <position position="333"/>
    </location>
    <ligand>
        <name>Zn(2+)</name>
        <dbReference type="ChEBI" id="CHEBI:29105"/>
    </ligand>
</feature>
<dbReference type="InterPro" id="IPR036511">
    <property type="entry name" value="TGT-like_sf"/>
</dbReference>
<evidence type="ECO:0000313" key="13">
    <source>
        <dbReference type="Proteomes" id="UP000321514"/>
    </source>
</evidence>
<comment type="pathway">
    <text evidence="1 7">tRNA modification; tRNA-queuosine biosynthesis.</text>
</comment>
<dbReference type="InterPro" id="IPR050076">
    <property type="entry name" value="ArchSynthase1/Queuine_TRR"/>
</dbReference>
<dbReference type="InterPro" id="IPR002616">
    <property type="entry name" value="tRNA_ribo_trans-like"/>
</dbReference>
<comment type="cofactor">
    <cofactor evidence="7">
        <name>Zn(2+)</name>
        <dbReference type="ChEBI" id="CHEBI:29105"/>
    </cofactor>
    <text evidence="7">Binds 1 zinc ion per subunit.</text>
</comment>
<dbReference type="PANTHER" id="PTHR46499:SF1">
    <property type="entry name" value="QUEUINE TRNA-RIBOSYLTRANSFERASE"/>
    <property type="match status" value="1"/>
</dbReference>
<evidence type="ECO:0000313" key="12">
    <source>
        <dbReference type="Proteomes" id="UP000183760"/>
    </source>
</evidence>
<dbReference type="EC" id="2.4.2.29" evidence="7"/>
<keyword evidence="5 7" id="KW-0671">Queuosine biosynthesis</keyword>
<dbReference type="SUPFAM" id="SSF51713">
    <property type="entry name" value="tRNA-guanine transglycosylase"/>
    <property type="match status" value="1"/>
</dbReference>
<feature type="region of interest" description="Disordered" evidence="8">
    <location>
        <begin position="1"/>
        <end position="25"/>
    </location>
</feature>
<dbReference type="OrthoDB" id="9805417at2"/>
<dbReference type="EMBL" id="BJXR01000033">
    <property type="protein sequence ID" value="GEN09346.1"/>
    <property type="molecule type" value="Genomic_DNA"/>
</dbReference>
<organism evidence="10 13">
    <name type="scientific">Myxococcus fulvus</name>
    <dbReference type="NCBI Taxonomy" id="33"/>
    <lineage>
        <taxon>Bacteria</taxon>
        <taxon>Pseudomonadati</taxon>
        <taxon>Myxococcota</taxon>
        <taxon>Myxococcia</taxon>
        <taxon>Myxococcales</taxon>
        <taxon>Cystobacterineae</taxon>
        <taxon>Myxococcaceae</taxon>
        <taxon>Myxococcus</taxon>
    </lineage>
</organism>
<dbReference type="NCBIfam" id="TIGR00430">
    <property type="entry name" value="Q_tRNA_tgt"/>
    <property type="match status" value="1"/>
</dbReference>
<accession>A0A511T592</accession>
<keyword evidence="12" id="KW-1185">Reference proteome</keyword>
<evidence type="ECO:0000256" key="6">
    <source>
        <dbReference type="ARBA" id="ARBA00050112"/>
    </source>
</evidence>
<dbReference type="Proteomes" id="UP000321514">
    <property type="component" value="Unassembled WGS sequence"/>
</dbReference>
<dbReference type="Proteomes" id="UP000183760">
    <property type="component" value="Unassembled WGS sequence"/>
</dbReference>
<evidence type="ECO:0000256" key="1">
    <source>
        <dbReference type="ARBA" id="ARBA00004691"/>
    </source>
</evidence>
<dbReference type="GO" id="GO:0005829">
    <property type="term" value="C:cytosol"/>
    <property type="evidence" value="ECO:0007669"/>
    <property type="project" value="TreeGrafter"/>
</dbReference>
<feature type="binding site" evidence="7">
    <location>
        <position position="174"/>
    </location>
    <ligand>
        <name>substrate</name>
    </ligand>
</feature>
<comment type="function">
    <text evidence="7">Catalyzes the base-exchange of a guanine (G) residue with the queuine precursor 7-aminomethyl-7-deazaguanine (PreQ1) at position 34 (anticodon wobble position) in tRNAs with GU(N) anticodons (tRNA-Asp, -Asn, -His and -Tyr). Catalysis occurs through a double-displacement mechanism. The nucleophile active site attacks the C1' of nucleotide 34 to detach the guanine base from the RNA, forming a covalent enzyme-RNA intermediate. The proton acceptor active site deprotonates the incoming PreQ1, allowing a nucleophilic attack on the C1' of the ribose to form the product. After dissociation, two additional enzymatic reactions on the tRNA convert PreQ1 to queuine (Q), resulting in the hypermodified nucleoside queuosine (7-(((4,5-cis-dihydroxy-2-cyclopenten-1-yl)amino)methyl)-7-deazaguanosine).</text>
</comment>
<proteinExistence type="inferred from homology"/>
<feature type="domain" description="tRNA-guanine(15) transglycosylase-like" evidence="9">
    <location>
        <begin position="41"/>
        <end position="393"/>
    </location>
</feature>
<comment type="subunit">
    <text evidence="7">Homodimer. Within each dimer, one monomer is responsible for RNA recognition and catalysis, while the other monomer binds to the replacement base PreQ1.</text>
</comment>
<dbReference type="GO" id="GO:0008479">
    <property type="term" value="F:tRNA-guanosine(34) queuine transglycosylase activity"/>
    <property type="evidence" value="ECO:0007669"/>
    <property type="project" value="UniProtKB-UniRule"/>
</dbReference>
<comment type="similarity">
    <text evidence="7">Belongs to the queuine tRNA-ribosyltransferase family.</text>
</comment>
<dbReference type="HAMAP" id="MF_00168">
    <property type="entry name" value="Q_tRNA_Tgt"/>
    <property type="match status" value="1"/>
</dbReference>
<reference evidence="11 12" key="1">
    <citation type="submission" date="2016-10" db="EMBL/GenBank/DDBJ databases">
        <authorList>
            <person name="Varghese N."/>
            <person name="Submissions S."/>
        </authorList>
    </citation>
    <scope>NUCLEOTIDE SEQUENCE [LARGE SCALE GENOMIC DNA]</scope>
    <source>
        <strain evidence="11 12">DSM 16525</strain>
    </source>
</reference>
<name>A0A511T592_MYXFU</name>
<dbReference type="Pfam" id="PF01702">
    <property type="entry name" value="TGT"/>
    <property type="match status" value="1"/>
</dbReference>
<feature type="binding site" evidence="7">
    <location>
        <position position="243"/>
    </location>
    <ligand>
        <name>substrate</name>
    </ligand>
</feature>
<evidence type="ECO:0000256" key="3">
    <source>
        <dbReference type="ARBA" id="ARBA00022679"/>
    </source>
</evidence>
<dbReference type="GO" id="GO:0008616">
    <property type="term" value="P:tRNA queuosine(34) biosynthetic process"/>
    <property type="evidence" value="ECO:0007669"/>
    <property type="project" value="UniProtKB-UniRule"/>
</dbReference>
<reference evidence="10 13" key="2">
    <citation type="submission" date="2019-07" db="EMBL/GenBank/DDBJ databases">
        <title>Whole genome shotgun sequence of Myxococcus fulvus NBRC 100333.</title>
        <authorList>
            <person name="Hosoyama A."/>
            <person name="Uohara A."/>
            <person name="Ohji S."/>
            <person name="Ichikawa N."/>
        </authorList>
    </citation>
    <scope>NUCLEOTIDE SEQUENCE [LARGE SCALE GENOMIC DNA]</scope>
    <source>
        <strain evidence="10 13">NBRC 100333</strain>
    </source>
</reference>
<keyword evidence="7" id="KW-0862">Zinc</keyword>